<proteinExistence type="predicted"/>
<keyword evidence="3" id="KW-1185">Reference proteome</keyword>
<dbReference type="PRINTS" id="PR00412">
    <property type="entry name" value="EPOXHYDRLASE"/>
</dbReference>
<dbReference type="SUPFAM" id="SSF53474">
    <property type="entry name" value="alpha/beta-Hydrolases"/>
    <property type="match status" value="1"/>
</dbReference>
<organism evidence="2 3">
    <name type="scientific">Nocardia vinacea</name>
    <dbReference type="NCBI Taxonomy" id="96468"/>
    <lineage>
        <taxon>Bacteria</taxon>
        <taxon>Bacillati</taxon>
        <taxon>Actinomycetota</taxon>
        <taxon>Actinomycetes</taxon>
        <taxon>Mycobacteriales</taxon>
        <taxon>Nocardiaceae</taxon>
        <taxon>Nocardia</taxon>
    </lineage>
</organism>
<accession>A0ABZ1YR51</accession>
<dbReference type="RefSeq" id="WP_329409251.1">
    <property type="nucleotide sequence ID" value="NZ_CP109441.1"/>
</dbReference>
<dbReference type="InterPro" id="IPR000639">
    <property type="entry name" value="Epox_hydrolase-like"/>
</dbReference>
<name>A0ABZ1YR51_9NOCA</name>
<evidence type="ECO:0000313" key="3">
    <source>
        <dbReference type="Proteomes" id="UP001432062"/>
    </source>
</evidence>
<evidence type="ECO:0000259" key="1">
    <source>
        <dbReference type="Pfam" id="PF12697"/>
    </source>
</evidence>
<feature type="domain" description="AB hydrolase-1" evidence="1">
    <location>
        <begin position="23"/>
        <end position="271"/>
    </location>
</feature>
<dbReference type="PANTHER" id="PTHR43798:SF33">
    <property type="entry name" value="HYDROLASE, PUTATIVE (AFU_ORTHOLOGUE AFUA_2G14860)-RELATED"/>
    <property type="match status" value="1"/>
</dbReference>
<dbReference type="InterPro" id="IPR050266">
    <property type="entry name" value="AB_hydrolase_sf"/>
</dbReference>
<dbReference type="PANTHER" id="PTHR43798">
    <property type="entry name" value="MONOACYLGLYCEROL LIPASE"/>
    <property type="match status" value="1"/>
</dbReference>
<dbReference type="Proteomes" id="UP001432062">
    <property type="component" value="Chromosome"/>
</dbReference>
<sequence length="290" mass="31018">MTELIALENGHIACDVIGEGPLVVLSHGMGTLRQDYRDVAPRLAGAGYRVVNTDMRGHGESSMSWPSVVGGPAISRTDVANDLLDVIRHFGGPAVIVGHSLSGGAATIAAATAPELVSGIVEINPFTLRQSLNASALVTVGRYRRGMVRIATTMSLHSYRAWRSYLNVAYPIKPDDFEQYLEQVFTSLHQPGRMAEFMKTGATTPADAHDQLANVQCPALIIMGAAEPDFVDPRAEGEAIVATMPAGLGRVVMVEHGGHYPHSQFGAQVADLIVPFLAEHARHVQPRQVG</sequence>
<evidence type="ECO:0000313" key="2">
    <source>
        <dbReference type="EMBL" id="WUV45752.1"/>
    </source>
</evidence>
<keyword evidence="2" id="KW-0378">Hydrolase</keyword>
<dbReference type="Gene3D" id="3.40.50.1820">
    <property type="entry name" value="alpha/beta hydrolase"/>
    <property type="match status" value="1"/>
</dbReference>
<dbReference type="EMBL" id="CP109441">
    <property type="protein sequence ID" value="WUV45752.1"/>
    <property type="molecule type" value="Genomic_DNA"/>
</dbReference>
<reference evidence="2" key="1">
    <citation type="submission" date="2022-10" db="EMBL/GenBank/DDBJ databases">
        <title>The complete genomes of actinobacterial strains from the NBC collection.</title>
        <authorList>
            <person name="Joergensen T.S."/>
            <person name="Alvarez Arevalo M."/>
            <person name="Sterndorff E.B."/>
            <person name="Faurdal D."/>
            <person name="Vuksanovic O."/>
            <person name="Mourched A.-S."/>
            <person name="Charusanti P."/>
            <person name="Shaw S."/>
            <person name="Blin K."/>
            <person name="Weber T."/>
        </authorList>
    </citation>
    <scope>NUCLEOTIDE SEQUENCE</scope>
    <source>
        <strain evidence="2">NBC_01482</strain>
    </source>
</reference>
<dbReference type="GO" id="GO:0016787">
    <property type="term" value="F:hydrolase activity"/>
    <property type="evidence" value="ECO:0007669"/>
    <property type="project" value="UniProtKB-KW"/>
</dbReference>
<dbReference type="Pfam" id="PF12697">
    <property type="entry name" value="Abhydrolase_6"/>
    <property type="match status" value="1"/>
</dbReference>
<dbReference type="InterPro" id="IPR000073">
    <property type="entry name" value="AB_hydrolase_1"/>
</dbReference>
<protein>
    <submittedName>
        <fullName evidence="2">Alpha/beta hydrolase</fullName>
    </submittedName>
</protein>
<gene>
    <name evidence="2" type="ORF">OG563_42835</name>
</gene>
<dbReference type="InterPro" id="IPR029058">
    <property type="entry name" value="AB_hydrolase_fold"/>
</dbReference>